<accession>A0ABZ1RE11</accession>
<protein>
    <submittedName>
        <fullName evidence="2">Uncharacterized protein</fullName>
    </submittedName>
</protein>
<evidence type="ECO:0000313" key="3">
    <source>
        <dbReference type="Proteomes" id="UP001432075"/>
    </source>
</evidence>
<dbReference type="RefSeq" id="WP_322871637.1">
    <property type="nucleotide sequence ID" value="NZ_CP108057.1"/>
</dbReference>
<dbReference type="Proteomes" id="UP001432075">
    <property type="component" value="Chromosome"/>
</dbReference>
<sequence>MSATSRATVAAVSGRLPLHDTPVDRAPVEHSPGRRVTDCAV</sequence>
<organism evidence="2 3">
    <name type="scientific">Streptomyces goshikiensis</name>
    <dbReference type="NCBI Taxonomy" id="1942"/>
    <lineage>
        <taxon>Bacteria</taxon>
        <taxon>Bacillati</taxon>
        <taxon>Actinomycetota</taxon>
        <taxon>Actinomycetes</taxon>
        <taxon>Kitasatosporales</taxon>
        <taxon>Streptomycetaceae</taxon>
        <taxon>Streptomyces</taxon>
    </lineage>
</organism>
<proteinExistence type="predicted"/>
<feature type="compositionally biased region" description="Low complexity" evidence="1">
    <location>
        <begin position="1"/>
        <end position="13"/>
    </location>
</feature>
<gene>
    <name evidence="2" type="ORF">OHU17_01960</name>
</gene>
<dbReference type="EMBL" id="CP108057">
    <property type="protein sequence ID" value="WUO44661.1"/>
    <property type="molecule type" value="Genomic_DNA"/>
</dbReference>
<feature type="region of interest" description="Disordered" evidence="1">
    <location>
        <begin position="1"/>
        <end position="41"/>
    </location>
</feature>
<feature type="compositionally biased region" description="Basic and acidic residues" evidence="1">
    <location>
        <begin position="17"/>
        <end position="41"/>
    </location>
</feature>
<name>A0ABZ1RE11_9ACTN</name>
<evidence type="ECO:0000256" key="1">
    <source>
        <dbReference type="SAM" id="MobiDB-lite"/>
    </source>
</evidence>
<keyword evidence="3" id="KW-1185">Reference proteome</keyword>
<evidence type="ECO:0000313" key="2">
    <source>
        <dbReference type="EMBL" id="WUO44661.1"/>
    </source>
</evidence>
<reference evidence="2" key="1">
    <citation type="submission" date="2022-10" db="EMBL/GenBank/DDBJ databases">
        <title>The complete genomes of actinobacterial strains from the NBC collection.</title>
        <authorList>
            <person name="Joergensen T.S."/>
            <person name="Alvarez Arevalo M."/>
            <person name="Sterndorff E.B."/>
            <person name="Faurdal D."/>
            <person name="Vuksanovic O."/>
            <person name="Mourched A.-S."/>
            <person name="Charusanti P."/>
            <person name="Shaw S."/>
            <person name="Blin K."/>
            <person name="Weber T."/>
        </authorList>
    </citation>
    <scope>NUCLEOTIDE SEQUENCE</scope>
    <source>
        <strain evidence="2">NBC_00283</strain>
    </source>
</reference>